<dbReference type="Pfam" id="PF13679">
    <property type="entry name" value="Methyltransf_32"/>
    <property type="match status" value="1"/>
</dbReference>
<dbReference type="EMBL" id="LR877166">
    <property type="protein sequence ID" value="CAD2221610.1"/>
    <property type="molecule type" value="Genomic_DNA"/>
</dbReference>
<keyword evidence="3" id="KW-0489">Methyltransferase</keyword>
<keyword evidence="3" id="KW-0808">Transferase</keyword>
<dbReference type="GO" id="GO:0008168">
    <property type="term" value="F:methyltransferase activity"/>
    <property type="evidence" value="ECO:0007669"/>
    <property type="project" value="UniProtKB-KW"/>
</dbReference>
<gene>
    <name evidence="3" type="ORF">ADEAN_000914200</name>
</gene>
<dbReference type="AlphaFoldDB" id="A0A7G2CP93"/>
<dbReference type="PANTHER" id="PTHR12496">
    <property type="entry name" value="CGI-41 METHYLTRANSFERASE"/>
    <property type="match status" value="1"/>
</dbReference>
<evidence type="ECO:0000313" key="3">
    <source>
        <dbReference type="EMBL" id="CAD2221610.1"/>
    </source>
</evidence>
<dbReference type="InterPro" id="IPR025714">
    <property type="entry name" value="Methyltranfer_dom"/>
</dbReference>
<feature type="domain" description="Methyltransferase" evidence="2">
    <location>
        <begin position="462"/>
        <end position="502"/>
    </location>
</feature>
<dbReference type="InterPro" id="IPR052220">
    <property type="entry name" value="METTL25"/>
</dbReference>
<proteinExistence type="predicted"/>
<accession>A0A7G2CP93</accession>
<organism evidence="3 4">
    <name type="scientific">Angomonas deanei</name>
    <dbReference type="NCBI Taxonomy" id="59799"/>
    <lineage>
        <taxon>Eukaryota</taxon>
        <taxon>Discoba</taxon>
        <taxon>Euglenozoa</taxon>
        <taxon>Kinetoplastea</taxon>
        <taxon>Metakinetoplastina</taxon>
        <taxon>Trypanosomatida</taxon>
        <taxon>Trypanosomatidae</taxon>
        <taxon>Strigomonadinae</taxon>
        <taxon>Angomonas</taxon>
    </lineage>
</organism>
<sequence>MSLCEGVSTFMPHGELSELRDLILHGPQRACATEGEVSHQVKEFYQSTRSLMLRRARINESEVVSTLTQDEADRQRVVDRRADPERRERILRLVLSHGMSGKKKHEVSVMEQSTMDLVHFCASKTKIPVTTIMNVGEGKGYVSRALSLCDGMQLIGLDCNPQHKDGAMSRMDSLIELSLASSMVKEATKQQRNLVNLLYERKGPISCIACRVGPGMDWEKLLTPSLPTERDGTTSREATGEEPNCCTEEDKGASPVFLPTRVKGQCRVCGCVVRFHGTCFFALQHIQRHLSPTFSDGDVPLKHVSVSPNTVRQWGLELSLVEYHKKKISTFFEILENEHDSKSPFGEHITEPGWRQRYALEHISRGVRVRVACAPDDGDDLHERVCTVLGYCESTMLHHVFHDVDAGDASPRERRYHMIRETVEGDTPSAGDLRQYKAAIVVEVLAFSETPVVPVRVPSLSNVVMIGLHTCGDLGATICRLFTESRAPGLLLVSCCWNTVTEAGFPLSRAIRGRGLTAKNISLMLATQPLDMWTTESSEGHRSSAKVCFCRSLLHHFWARAAQKSAAVDRPCGCMFMNAPHLEPAFLRRVSQQKDILTFRKLCGEAIQSYAKVSPYNRVNICDKCEAAQRETLWQLVEEGVAEEMEEAYTKQYFLPFLGLTVLRMWMCHLVESVLLLDRTLYIHEQLSAAAGSSSVSLVPLFDGSVSPRMYAILASRYP</sequence>
<evidence type="ECO:0000256" key="1">
    <source>
        <dbReference type="SAM" id="MobiDB-lite"/>
    </source>
</evidence>
<protein>
    <submittedName>
        <fullName evidence="3">Methyltransferase domain containing protein, putative</fullName>
    </submittedName>
</protein>
<dbReference type="OrthoDB" id="10258156at2759"/>
<dbReference type="PANTHER" id="PTHR12496:SF0">
    <property type="entry name" value="METHYLTRANSFERASE DOMAIN-CONTAINING PROTEIN"/>
    <property type="match status" value="1"/>
</dbReference>
<feature type="region of interest" description="Disordered" evidence="1">
    <location>
        <begin position="224"/>
        <end position="247"/>
    </location>
</feature>
<dbReference type="GO" id="GO:0032259">
    <property type="term" value="P:methylation"/>
    <property type="evidence" value="ECO:0007669"/>
    <property type="project" value="UniProtKB-KW"/>
</dbReference>
<dbReference type="VEuPathDB" id="TriTrypDB:ADEAN_000914200"/>
<name>A0A7G2CP93_9TRYP</name>
<dbReference type="Proteomes" id="UP000515908">
    <property type="component" value="Chromosome 22"/>
</dbReference>
<evidence type="ECO:0000313" key="4">
    <source>
        <dbReference type="Proteomes" id="UP000515908"/>
    </source>
</evidence>
<evidence type="ECO:0000259" key="2">
    <source>
        <dbReference type="Pfam" id="PF13679"/>
    </source>
</evidence>
<keyword evidence="4" id="KW-1185">Reference proteome</keyword>
<reference evidence="3 4" key="1">
    <citation type="submission" date="2020-08" db="EMBL/GenBank/DDBJ databases">
        <authorList>
            <person name="Newling K."/>
            <person name="Davey J."/>
            <person name="Forrester S."/>
        </authorList>
    </citation>
    <scope>NUCLEOTIDE SEQUENCE [LARGE SCALE GENOMIC DNA]</scope>
    <source>
        <strain evidence="4">Crithidia deanei Carvalho (ATCC PRA-265)</strain>
    </source>
</reference>